<feature type="chain" id="PRO_5037049941" evidence="2">
    <location>
        <begin position="19"/>
        <end position="463"/>
    </location>
</feature>
<dbReference type="SUPFAM" id="SSF53187">
    <property type="entry name" value="Zn-dependent exopeptidases"/>
    <property type="match status" value="1"/>
</dbReference>
<dbReference type="GO" id="GO:0004181">
    <property type="term" value="F:metallocarboxypeptidase activity"/>
    <property type="evidence" value="ECO:0007669"/>
    <property type="project" value="InterPro"/>
</dbReference>
<organism evidence="4 5">
    <name type="scientific">Bowmanella dokdonensis</name>
    <dbReference type="NCBI Taxonomy" id="751969"/>
    <lineage>
        <taxon>Bacteria</taxon>
        <taxon>Pseudomonadati</taxon>
        <taxon>Pseudomonadota</taxon>
        <taxon>Gammaproteobacteria</taxon>
        <taxon>Alteromonadales</taxon>
        <taxon>Alteromonadaceae</taxon>
        <taxon>Bowmanella</taxon>
    </lineage>
</organism>
<dbReference type="Gene3D" id="3.40.630.10">
    <property type="entry name" value="Zn peptidases"/>
    <property type="match status" value="1"/>
</dbReference>
<evidence type="ECO:0000259" key="3">
    <source>
        <dbReference type="PROSITE" id="PS52035"/>
    </source>
</evidence>
<evidence type="ECO:0000313" key="4">
    <source>
        <dbReference type="EMBL" id="MBN7826607.1"/>
    </source>
</evidence>
<dbReference type="PROSITE" id="PS52035">
    <property type="entry name" value="PEPTIDASE_M14"/>
    <property type="match status" value="1"/>
</dbReference>
<comment type="caution">
    <text evidence="1">Lacks conserved residue(s) required for the propagation of feature annotation.</text>
</comment>
<comment type="caution">
    <text evidence="4">The sequence shown here is derived from an EMBL/GenBank/DDBJ whole genome shotgun (WGS) entry which is preliminary data.</text>
</comment>
<dbReference type="Proteomes" id="UP000664654">
    <property type="component" value="Unassembled WGS sequence"/>
</dbReference>
<gene>
    <name evidence="4" type="ORF">J0A66_15335</name>
</gene>
<evidence type="ECO:0000313" key="5">
    <source>
        <dbReference type="Proteomes" id="UP000664654"/>
    </source>
</evidence>
<evidence type="ECO:0000256" key="2">
    <source>
        <dbReference type="SAM" id="SignalP"/>
    </source>
</evidence>
<feature type="domain" description="Peptidase M14" evidence="3">
    <location>
        <begin position="34"/>
        <end position="286"/>
    </location>
</feature>
<reference evidence="4" key="1">
    <citation type="submission" date="2021-03" db="EMBL/GenBank/DDBJ databases">
        <title>novel species isolated from a fishpond in China.</title>
        <authorList>
            <person name="Lu H."/>
            <person name="Cai Z."/>
        </authorList>
    </citation>
    <scope>NUCLEOTIDE SEQUENCE</scope>
    <source>
        <strain evidence="4">JCM 30855</strain>
    </source>
</reference>
<proteinExistence type="inferred from homology"/>
<comment type="similarity">
    <text evidence="1">Belongs to the peptidase M14 family.</text>
</comment>
<evidence type="ECO:0000256" key="1">
    <source>
        <dbReference type="PROSITE-ProRule" id="PRU01379"/>
    </source>
</evidence>
<dbReference type="RefSeq" id="WP_206574719.1">
    <property type="nucleotide sequence ID" value="NZ_JAFKCV010000009.1"/>
</dbReference>
<dbReference type="GO" id="GO:0008270">
    <property type="term" value="F:zinc ion binding"/>
    <property type="evidence" value="ECO:0007669"/>
    <property type="project" value="InterPro"/>
</dbReference>
<keyword evidence="5" id="KW-1185">Reference proteome</keyword>
<keyword evidence="2" id="KW-0732">Signal</keyword>
<sequence length="463" mass="52158">MKALIFALSLIMPTSLFAQTPALDDYQVKNLDKAQIRQSDILPYLEQVKQDPLFSTTEIGRSYENRPVYRIQVGQGPLKVMMWSQMHGDESTATPALFDLIERIRRDEDWRESWQDEISLILIPMLNPDGAELAQRHNAQGIDINRDAKDLQTPEGRILMAQAKEIQPDIGFNLHDQSRFYSAGNTDKTATISLLAPAFDEAKSISDQRKRAMQLIGILKQVGDEMIPGHLGRYDDTYAERAFGDTLAGMGISTILIESGAYPGDINRQVARKVNLAMLGRAIDSLVTKSYQKLDLAPYQSIPMNERNAFRDVVISDLRVVDKEHRYLVDLALDLDLPEAQQVQIDEIGDLSPFPAFFRFDAGQWQFQPAKGMKLEGPLPLTRDKYLELLGKGVGYFEGDETLLELKTDLPVAVNPGKLPTLRPLRNQQAVFFLKHEDGRRIAVIQGILVDLTSGKRLNQYST</sequence>
<protein>
    <submittedName>
        <fullName evidence="4">Peptidase M14</fullName>
    </submittedName>
</protein>
<feature type="signal peptide" evidence="2">
    <location>
        <begin position="1"/>
        <end position="18"/>
    </location>
</feature>
<dbReference type="AlphaFoldDB" id="A0A939ISD2"/>
<dbReference type="Pfam" id="PF00246">
    <property type="entry name" value="Peptidase_M14"/>
    <property type="match status" value="1"/>
</dbReference>
<dbReference type="InterPro" id="IPR000834">
    <property type="entry name" value="Peptidase_M14"/>
</dbReference>
<accession>A0A939ISD2</accession>
<dbReference type="CDD" id="cd06239">
    <property type="entry name" value="M14-like"/>
    <property type="match status" value="1"/>
</dbReference>
<dbReference type="EMBL" id="JAFKCV010000009">
    <property type="protein sequence ID" value="MBN7826607.1"/>
    <property type="molecule type" value="Genomic_DNA"/>
</dbReference>
<name>A0A939ISD2_9ALTE</name>
<dbReference type="GO" id="GO:0006508">
    <property type="term" value="P:proteolysis"/>
    <property type="evidence" value="ECO:0007669"/>
    <property type="project" value="InterPro"/>
</dbReference>